<reference evidence="3" key="1">
    <citation type="submission" date="2023-03" db="UniProtKB">
        <authorList>
            <consortium name="EnsemblPlants"/>
        </authorList>
    </citation>
    <scope>IDENTIFICATION</scope>
</reference>
<evidence type="ECO:0000256" key="2">
    <source>
        <dbReference type="SAM" id="Phobius"/>
    </source>
</evidence>
<name>A0A9I9DNC9_CUCME</name>
<proteinExistence type="predicted"/>
<dbReference type="PANTHER" id="PTHR35997">
    <property type="entry name" value="COTTON FIBER PROTEIN-RELATED"/>
    <property type="match status" value="1"/>
</dbReference>
<feature type="transmembrane region" description="Helical" evidence="2">
    <location>
        <begin position="26"/>
        <end position="48"/>
    </location>
</feature>
<dbReference type="RefSeq" id="XP_008458709.2">
    <property type="nucleotide sequence ID" value="XM_008460487.3"/>
</dbReference>
<keyword evidence="2" id="KW-0472">Membrane</keyword>
<dbReference type="eggNOG" id="ENOG502S94J">
    <property type="taxonomic scope" value="Eukaryota"/>
</dbReference>
<feature type="compositionally biased region" description="Basic and acidic residues" evidence="1">
    <location>
        <begin position="80"/>
        <end position="125"/>
    </location>
</feature>
<protein>
    <submittedName>
        <fullName evidence="3">Uncharacterized protein</fullName>
    </submittedName>
</protein>
<sequence>MWRTEEINRELKQGGEFEDKDSIRNALLSAGTALLMATCLKKAVVMFLVEQWRIWVFLALNLILVAIFFTSNPANYSETQKQETSGKTKQKKTENIELKEAKKEEDKTKQKKTENREFKEARKEEDEIEEEEEEEEEEEIGLSKEELNERVEAFIVMFKKQLISDARKGGNRLSYNNSNNKKKNSQ</sequence>
<evidence type="ECO:0000256" key="1">
    <source>
        <dbReference type="SAM" id="MobiDB-lite"/>
    </source>
</evidence>
<keyword evidence="2" id="KW-0812">Transmembrane</keyword>
<dbReference type="PANTHER" id="PTHR35997:SF5">
    <property type="entry name" value="OS09G0539700 PROTEIN"/>
    <property type="match status" value="1"/>
</dbReference>
<feature type="transmembrane region" description="Helical" evidence="2">
    <location>
        <begin position="54"/>
        <end position="71"/>
    </location>
</feature>
<feature type="region of interest" description="Disordered" evidence="1">
    <location>
        <begin position="166"/>
        <end position="186"/>
    </location>
</feature>
<evidence type="ECO:0000313" key="3">
    <source>
        <dbReference type="EnsemblPlants" id="MELO3C021487.2.1"/>
    </source>
</evidence>
<dbReference type="EnsemblPlants" id="MELO3C021487.2.1">
    <property type="protein sequence ID" value="MELO3C021487.2.1"/>
    <property type="gene ID" value="MELO3C021487.2"/>
</dbReference>
<feature type="region of interest" description="Disordered" evidence="1">
    <location>
        <begin position="76"/>
        <end position="144"/>
    </location>
</feature>
<gene>
    <name evidence="3" type="primary">103498035</name>
</gene>
<keyword evidence="2" id="KW-1133">Transmembrane helix</keyword>
<accession>A0A9I9DNC9</accession>
<organism evidence="3">
    <name type="scientific">Cucumis melo</name>
    <name type="common">Muskmelon</name>
    <dbReference type="NCBI Taxonomy" id="3656"/>
    <lineage>
        <taxon>Eukaryota</taxon>
        <taxon>Viridiplantae</taxon>
        <taxon>Streptophyta</taxon>
        <taxon>Embryophyta</taxon>
        <taxon>Tracheophyta</taxon>
        <taxon>Spermatophyta</taxon>
        <taxon>Magnoliopsida</taxon>
        <taxon>eudicotyledons</taxon>
        <taxon>Gunneridae</taxon>
        <taxon>Pentapetalae</taxon>
        <taxon>rosids</taxon>
        <taxon>fabids</taxon>
        <taxon>Cucurbitales</taxon>
        <taxon>Cucurbitaceae</taxon>
        <taxon>Benincaseae</taxon>
        <taxon>Cucumis</taxon>
    </lineage>
</organism>
<feature type="compositionally biased region" description="Acidic residues" evidence="1">
    <location>
        <begin position="126"/>
        <end position="140"/>
    </location>
</feature>